<feature type="region of interest" description="Disordered" evidence="1">
    <location>
        <begin position="33"/>
        <end position="83"/>
    </location>
</feature>
<feature type="transmembrane region" description="Helical" evidence="2">
    <location>
        <begin position="89"/>
        <end position="108"/>
    </location>
</feature>
<protein>
    <submittedName>
        <fullName evidence="3">Uncharacterized protein</fullName>
    </submittedName>
</protein>
<keyword evidence="2" id="KW-1133">Transmembrane helix</keyword>
<reference evidence="3" key="1">
    <citation type="submission" date="2021-02" db="EMBL/GenBank/DDBJ databases">
        <authorList>
            <person name="Dougan E. K."/>
            <person name="Rhodes N."/>
            <person name="Thang M."/>
            <person name="Chan C."/>
        </authorList>
    </citation>
    <scope>NUCLEOTIDE SEQUENCE</scope>
</reference>
<feature type="compositionally biased region" description="Basic and acidic residues" evidence="1">
    <location>
        <begin position="52"/>
        <end position="66"/>
    </location>
</feature>
<accession>A0A813LQL1</accession>
<keyword evidence="2" id="KW-0812">Transmembrane</keyword>
<organism evidence="3 4">
    <name type="scientific">Polarella glacialis</name>
    <name type="common">Dinoflagellate</name>
    <dbReference type="NCBI Taxonomy" id="89957"/>
    <lineage>
        <taxon>Eukaryota</taxon>
        <taxon>Sar</taxon>
        <taxon>Alveolata</taxon>
        <taxon>Dinophyceae</taxon>
        <taxon>Suessiales</taxon>
        <taxon>Suessiaceae</taxon>
        <taxon>Polarella</taxon>
    </lineage>
</organism>
<evidence type="ECO:0000256" key="2">
    <source>
        <dbReference type="SAM" id="Phobius"/>
    </source>
</evidence>
<evidence type="ECO:0000256" key="1">
    <source>
        <dbReference type="SAM" id="MobiDB-lite"/>
    </source>
</evidence>
<comment type="caution">
    <text evidence="3">The sequence shown here is derived from an EMBL/GenBank/DDBJ whole genome shotgun (WGS) entry which is preliminary data.</text>
</comment>
<dbReference type="EMBL" id="CAJNNW010036496">
    <property type="protein sequence ID" value="CAE8734932.1"/>
    <property type="molecule type" value="Genomic_DNA"/>
</dbReference>
<feature type="non-terminal residue" evidence="3">
    <location>
        <position position="1"/>
    </location>
</feature>
<sequence length="148" mass="16020">VLPECFSSLPEAALPLQTSSPLTQIMIPVPPLTVQLRPDSPTSPTSPSKRRISIDEMGMPKRDATRHLSAVPPARDGHKDEHGQHGHSLPLLLVFFVCILAAVAGLISAGMHKAFFYAGCPLGVNGCNAFLGYEKKGFFLVRALQEYQ</sequence>
<keyword evidence="2" id="KW-0472">Membrane</keyword>
<feature type="compositionally biased region" description="Low complexity" evidence="1">
    <location>
        <begin position="38"/>
        <end position="47"/>
    </location>
</feature>
<gene>
    <name evidence="3" type="ORF">PGLA2088_LOCUS47576</name>
</gene>
<name>A0A813LQL1_POLGL</name>
<proteinExistence type="predicted"/>
<evidence type="ECO:0000313" key="3">
    <source>
        <dbReference type="EMBL" id="CAE8734932.1"/>
    </source>
</evidence>
<feature type="non-terminal residue" evidence="3">
    <location>
        <position position="148"/>
    </location>
</feature>
<dbReference type="Proteomes" id="UP000626109">
    <property type="component" value="Unassembled WGS sequence"/>
</dbReference>
<evidence type="ECO:0000313" key="4">
    <source>
        <dbReference type="Proteomes" id="UP000626109"/>
    </source>
</evidence>
<dbReference type="AlphaFoldDB" id="A0A813LQL1"/>